<dbReference type="Ensembl" id="ENSXETT00000095806">
    <property type="protein sequence ID" value="ENSXETP00000098301"/>
    <property type="gene ID" value="ENSXETG00000004598"/>
</dbReference>
<evidence type="ECO:0000256" key="7">
    <source>
        <dbReference type="SAM" id="MobiDB-lite"/>
    </source>
</evidence>
<feature type="region of interest" description="Disordered" evidence="7">
    <location>
        <begin position="133"/>
        <end position="163"/>
    </location>
</feature>
<dbReference type="InterPro" id="IPR020472">
    <property type="entry name" value="WD40_PAC1"/>
</dbReference>
<dbReference type="GeneTree" id="ENSGT00550000075124"/>
<dbReference type="InterPro" id="IPR036322">
    <property type="entry name" value="WD40_repeat_dom_sf"/>
</dbReference>
<reference evidence="9" key="1">
    <citation type="journal article" date="2010" name="Science">
        <title>The genome of the Western clawed frog Xenopus tropicalis.</title>
        <authorList>
            <person name="Hellsten U."/>
            <person name="Harland R.M."/>
            <person name="Gilchrist M.J."/>
            <person name="Hendrix D."/>
            <person name="Jurka J."/>
            <person name="Kapitonov V."/>
            <person name="Ovcharenko I."/>
            <person name="Putnam N.H."/>
            <person name="Shu S."/>
            <person name="Taher L."/>
            <person name="Blitz I.L."/>
            <person name="Blumberg B."/>
            <person name="Dichmann D.S."/>
            <person name="Dubchak I."/>
            <person name="Amaya E."/>
            <person name="Detter J.C."/>
            <person name="Fletcher R."/>
            <person name="Gerhard D.S."/>
            <person name="Goodstein D."/>
            <person name="Graves T."/>
            <person name="Grigoriev I.V."/>
            <person name="Grimwood J."/>
            <person name="Kawashima T."/>
            <person name="Lindquist E."/>
            <person name="Lucas S.M."/>
            <person name="Mead P.E."/>
            <person name="Mitros T."/>
            <person name="Ogino H."/>
            <person name="Ohta Y."/>
            <person name="Poliakov A.V."/>
            <person name="Pollet N."/>
            <person name="Robert J."/>
            <person name="Salamov A."/>
            <person name="Sater A.K."/>
            <person name="Schmutz J."/>
            <person name="Terry A."/>
            <person name="Vize P.D."/>
            <person name="Warren W.C."/>
            <person name="Wells D."/>
            <person name="Wills A."/>
            <person name="Wilson R.K."/>
            <person name="Zimmerman L.B."/>
            <person name="Zorn A.M."/>
            <person name="Grainger R."/>
            <person name="Grammer T."/>
            <person name="Khokha M.K."/>
            <person name="Richardson P.M."/>
            <person name="Rokhsar D.S."/>
        </authorList>
    </citation>
    <scope>NUCLEOTIDE SEQUENCE [LARGE SCALE GENOMIC DNA]</scope>
    <source>
        <strain evidence="9">Nigerian</strain>
    </source>
</reference>
<feature type="region of interest" description="Disordered" evidence="7">
    <location>
        <begin position="1"/>
        <end position="56"/>
    </location>
</feature>
<dbReference type="PROSITE" id="PS50294">
    <property type="entry name" value="WD_REPEATS_REGION"/>
    <property type="match status" value="3"/>
</dbReference>
<dbReference type="GO" id="GO:0005634">
    <property type="term" value="C:nucleus"/>
    <property type="evidence" value="ECO:0007669"/>
    <property type="project" value="UniProtKB-SubCell"/>
</dbReference>
<evidence type="ECO:0000256" key="6">
    <source>
        <dbReference type="PROSITE-ProRule" id="PRU00221"/>
    </source>
</evidence>
<keyword evidence="3" id="KW-0677">Repeat</keyword>
<feature type="repeat" description="WD" evidence="6">
    <location>
        <begin position="374"/>
        <end position="408"/>
    </location>
</feature>
<dbReference type="InterPro" id="IPR022052">
    <property type="entry name" value="Histone-bd_RBBP4-like_N"/>
</dbReference>
<dbReference type="FunCoup" id="A0A6I8SJ36">
    <property type="interactions" value="2426"/>
</dbReference>
<keyword evidence="2 6" id="KW-0853">WD repeat</keyword>
<dbReference type="Pfam" id="PF00400">
    <property type="entry name" value="WD40"/>
    <property type="match status" value="3"/>
</dbReference>
<dbReference type="InterPro" id="IPR051972">
    <property type="entry name" value="Glutamate-rich_WD_repeat"/>
</dbReference>
<protein>
    <recommendedName>
        <fullName evidence="5">Glutamate-rich WD repeat-containing protein 1</fullName>
    </recommendedName>
</protein>
<dbReference type="PANTHER" id="PTHR45903">
    <property type="entry name" value="GLUTAMATE-RICH WD REPEAT-CONTAINING PROTEIN 1"/>
    <property type="match status" value="1"/>
</dbReference>
<feature type="domain" description="Histone-binding protein RBBP4-like N-terminal" evidence="8">
    <location>
        <begin position="64"/>
        <end position="131"/>
    </location>
</feature>
<dbReference type="Xenbase" id="XB-GENE-986093">
    <property type="gene designation" value="grwd1"/>
</dbReference>
<dbReference type="Bgee" id="ENSXETG00000004598">
    <property type="expression patterns" value="Expressed in neurula embryo and 13 other cell types or tissues"/>
</dbReference>
<dbReference type="PROSITE" id="PS50082">
    <property type="entry name" value="WD_REPEATS_2"/>
    <property type="match status" value="3"/>
</dbReference>
<comment type="subcellular location">
    <subcellularLocation>
        <location evidence="1">Nucleus</location>
    </subcellularLocation>
</comment>
<dbReference type="PANTHER" id="PTHR45903:SF1">
    <property type="entry name" value="GLUTAMATE-RICH WD REPEAT-CONTAINING PROTEIN 1"/>
    <property type="match status" value="1"/>
</dbReference>
<dbReference type="SMART" id="SM00320">
    <property type="entry name" value="WD40"/>
    <property type="match status" value="5"/>
</dbReference>
<evidence type="ECO:0000256" key="1">
    <source>
        <dbReference type="ARBA" id="ARBA00004123"/>
    </source>
</evidence>
<dbReference type="InterPro" id="IPR015943">
    <property type="entry name" value="WD40/YVTN_repeat-like_dom_sf"/>
</dbReference>
<dbReference type="Gene3D" id="2.130.10.10">
    <property type="entry name" value="YVTN repeat-like/Quinoprotein amine dehydrogenase"/>
    <property type="match status" value="1"/>
</dbReference>
<feature type="repeat" description="WD" evidence="6">
    <location>
        <begin position="282"/>
        <end position="317"/>
    </location>
</feature>
<keyword evidence="4" id="KW-0539">Nucleus</keyword>
<evidence type="ECO:0000256" key="3">
    <source>
        <dbReference type="ARBA" id="ARBA00022737"/>
    </source>
</evidence>
<dbReference type="Pfam" id="PF12265">
    <property type="entry name" value="CAF1C_H4-bd"/>
    <property type="match status" value="1"/>
</dbReference>
<dbReference type="PRINTS" id="PR00320">
    <property type="entry name" value="GPROTEINBRPT"/>
</dbReference>
<feature type="compositionally biased region" description="Acidic residues" evidence="7">
    <location>
        <begin position="14"/>
        <end position="44"/>
    </location>
</feature>
<feature type="repeat" description="WD" evidence="6">
    <location>
        <begin position="329"/>
        <end position="363"/>
    </location>
</feature>
<feature type="compositionally biased region" description="Acidic residues" evidence="7">
    <location>
        <begin position="141"/>
        <end position="155"/>
    </location>
</feature>
<evidence type="ECO:0000256" key="2">
    <source>
        <dbReference type="ARBA" id="ARBA00022574"/>
    </source>
</evidence>
<dbReference type="InterPro" id="IPR001680">
    <property type="entry name" value="WD40_rpt"/>
</dbReference>
<name>A0A6I8SJ36_XENTR</name>
<reference evidence="9" key="2">
    <citation type="submission" date="2020-05" db="UniProtKB">
        <authorList>
            <consortium name="Ensembl"/>
        </authorList>
    </citation>
    <scope>IDENTIFICATION</scope>
</reference>
<gene>
    <name evidence="9" type="primary">grwd1</name>
</gene>
<dbReference type="InParanoid" id="A0A6I8SJ36"/>
<dbReference type="AlphaFoldDB" id="A0A6I8SJ36"/>
<evidence type="ECO:0000256" key="4">
    <source>
        <dbReference type="ARBA" id="ARBA00023242"/>
    </source>
</evidence>
<accession>A0A6I8SJ36</accession>
<sequence>MSGTGETTWRNPAEDEEEDEGMEESGSEDEDDEGDIMEEEEDDEKDKGPKRVYLPGMEPLKEGEELVMDQEAYVLYHQAQTGAPCLSFDVIRDTLGENRTDYPLTMYLCAGTQADSAQGNRMLVMKMYNLHRTSKEKKDDSDSESSDSGEEEDEEEKKPQLELAMVPHYGGINRIRVSTMGEVPVAAVWSEKGQVDIYDLRKQLSAVSDSQVLAAFLKEEQAKIKPVFSFSGHMTEGFAMDWSPKTAGTPYQSYPKFNLIHLNIHLWDPREGGTWHVDQRPFTGHTKSVEDLQWSPTEATVFASCSVDASIRIWDVRAAPNKACMLTASQAHESDVNVISWNHQEPFIVSGGDDGVLKIWDLRQFQKGVSVAKFKQHTAPITSVEWHPTDSGVFAASGADDQITQWDLAVERDQDQEAETEDPALAGIPPQLLFVHQGEKDIKELHWHPQCPGVVVSTALSGFNVFRTISV</sequence>
<dbReference type="SUPFAM" id="SSF50978">
    <property type="entry name" value="WD40 repeat-like"/>
    <property type="match status" value="1"/>
</dbReference>
<evidence type="ECO:0000259" key="8">
    <source>
        <dbReference type="Pfam" id="PF12265"/>
    </source>
</evidence>
<feature type="compositionally biased region" description="Polar residues" evidence="7">
    <location>
        <begin position="1"/>
        <end position="10"/>
    </location>
</feature>
<organism evidence="9">
    <name type="scientific">Xenopus tropicalis</name>
    <name type="common">Western clawed frog</name>
    <name type="synonym">Silurana tropicalis</name>
    <dbReference type="NCBI Taxonomy" id="8364"/>
    <lineage>
        <taxon>Eukaryota</taxon>
        <taxon>Metazoa</taxon>
        <taxon>Chordata</taxon>
        <taxon>Craniata</taxon>
        <taxon>Vertebrata</taxon>
        <taxon>Euteleostomi</taxon>
        <taxon>Amphibia</taxon>
        <taxon>Batrachia</taxon>
        <taxon>Anura</taxon>
        <taxon>Pipoidea</taxon>
        <taxon>Pipidae</taxon>
        <taxon>Xenopodinae</taxon>
        <taxon>Xenopus</taxon>
        <taxon>Silurana</taxon>
    </lineage>
</organism>
<proteinExistence type="predicted"/>
<evidence type="ECO:0000256" key="5">
    <source>
        <dbReference type="ARBA" id="ARBA00040876"/>
    </source>
</evidence>
<dbReference type="PROSITE" id="PS00678">
    <property type="entry name" value="WD_REPEATS_1"/>
    <property type="match status" value="1"/>
</dbReference>
<evidence type="ECO:0000313" key="9">
    <source>
        <dbReference type="Ensembl" id="ENSXETP00000098301"/>
    </source>
</evidence>
<dbReference type="InterPro" id="IPR019775">
    <property type="entry name" value="WD40_repeat_CS"/>
</dbReference>